<sequence length="969" mass="112218">MAGSFLILFGMLSFRDLSFVRIAKKVYPGIAIRTEAQGFDASKIEDDITTPIERVIAQVGGVRKMTSVSEDGTSLIQVQLEEGVDLKFKSLEFREKIDTILSLFPREVHKPQVYRYDPSNSPLMVVSFSKENVNEDELREIVEKSFKKSLESIDGVSQVIVAGGKIREILISCDAKQMEAYSLSLRDIVNKFQDINQNDSLGKIIEINDSLALQVREKLSQMVRIKDIPLKVDEKGRPIYLKDLATVSYAPRDDHIGARLNAKEKVSAFIYKNDNSDATFIANQVRLVLQSKNQAKILVEYNQDESLIIRETIFSLVRLTLISYFLLFVYFFRNKSLPLFFVTFLFSFVSILLCFAFIYRILKEPVSLSGIYGLLLASILWFLLRIREVSFRDHQLKFQERTAFRNLVLGIFLCLLFTFLFPYTVFLFFANLAFPLLFGFILLDFYFPILFANVTSKIQIPIPETPYGKEKWMYLSGLILAKGKQIFTKTKTSILSHKLLFPVSVLFLSTLSVYTVLHHDFYDNIQSDERETVAILEFPSGTSFDHTSKVTLDVEKKLLAFSGVKQVVSKIDPAHSLLLITLQDGIFPDRQFLQDLKSGVGSTDDAFLFFLSDTDSAYFQEIVFDLVGYDQKELEELTQKITEAVKNLDGVNEAVLRYKQSREELELLPKQESFMISSMTLPLFGDELRLALQGGVATKFIDREKEIDIRVRYSEKYRNSKNEFNNIRIKNIRNKFVPISELVETKQDKIPLKYYHKNRSRVLSFAVKLEGNSTRLRNEVIMFVKSTALPEGYHIEVEDANEGTNNVSIAILFILYPIFFFLFVSLIEERKLRFLHLMLVYVLPYYFTFFLLQYIFLGPFSLPFQIGMLLSLPICFLLFHFRLGKAVYTNYFFCLTYVLFLIFLDTTVMSFMHIWASLTIYFLMISAAHFLKGTWERQYEDSLENFLWESVLKVKRYVNERRIFLKKKG</sequence>
<dbReference type="AlphaFoldDB" id="A0A2P2E5E6"/>
<dbReference type="GO" id="GO:0005886">
    <property type="term" value="C:plasma membrane"/>
    <property type="evidence" value="ECO:0007669"/>
    <property type="project" value="TreeGrafter"/>
</dbReference>
<feature type="transmembrane region" description="Helical" evidence="1">
    <location>
        <begin position="499"/>
        <end position="517"/>
    </location>
</feature>
<protein>
    <submittedName>
        <fullName evidence="2">RND transporter, Hydrophobe/Amphiphile Efflux-1 (HAE1)/Heavy Metal Efflux (HME) family, permease protein</fullName>
    </submittedName>
</protein>
<feature type="transmembrane region" description="Helical" evidence="1">
    <location>
        <begin position="834"/>
        <end position="856"/>
    </location>
</feature>
<dbReference type="Gene3D" id="3.30.70.1440">
    <property type="entry name" value="Multidrug efflux transporter AcrB pore domain"/>
    <property type="match status" value="1"/>
</dbReference>
<dbReference type="InterPro" id="IPR001036">
    <property type="entry name" value="Acrflvin-R"/>
</dbReference>
<organism evidence="2 3">
    <name type="scientific">Leptospira ryugenii</name>
    <dbReference type="NCBI Taxonomy" id="1917863"/>
    <lineage>
        <taxon>Bacteria</taxon>
        <taxon>Pseudomonadati</taxon>
        <taxon>Spirochaetota</taxon>
        <taxon>Spirochaetia</taxon>
        <taxon>Leptospirales</taxon>
        <taxon>Leptospiraceae</taxon>
        <taxon>Leptospira</taxon>
    </lineage>
</organism>
<evidence type="ECO:0000313" key="3">
    <source>
        <dbReference type="Proteomes" id="UP000245133"/>
    </source>
</evidence>
<feature type="transmembrane region" description="Helical" evidence="1">
    <location>
        <begin position="886"/>
        <end position="904"/>
    </location>
</feature>
<dbReference type="Gene3D" id="3.30.70.1320">
    <property type="entry name" value="Multidrug efflux transporter AcrB pore domain like"/>
    <property type="match status" value="1"/>
</dbReference>
<dbReference type="Gene3D" id="3.30.70.1430">
    <property type="entry name" value="Multidrug efflux transporter AcrB pore domain"/>
    <property type="match status" value="2"/>
</dbReference>
<keyword evidence="1" id="KW-0812">Transmembrane</keyword>
<comment type="caution">
    <text evidence="2">The sequence shown here is derived from an EMBL/GenBank/DDBJ whole genome shotgun (WGS) entry which is preliminary data.</text>
</comment>
<keyword evidence="3" id="KW-1185">Reference proteome</keyword>
<dbReference type="EMBL" id="BFBB01000010">
    <property type="protein sequence ID" value="GBF52100.1"/>
    <property type="molecule type" value="Genomic_DNA"/>
</dbReference>
<gene>
    <name evidence="2" type="ORF">LPTSP4_36380</name>
</gene>
<feature type="transmembrane region" description="Helical" evidence="1">
    <location>
        <begin position="436"/>
        <end position="454"/>
    </location>
</feature>
<reference evidence="2 3" key="1">
    <citation type="submission" date="2018-02" db="EMBL/GenBank/DDBJ databases">
        <title>Novel Leptospira species isolated from soil and water in Japan.</title>
        <authorList>
            <person name="Nakao R."/>
            <person name="Masuzawa T."/>
        </authorList>
    </citation>
    <scope>NUCLEOTIDE SEQUENCE [LARGE SCALE GENOMIC DNA]</scope>
    <source>
        <strain evidence="2 3">YH101</strain>
    </source>
</reference>
<dbReference type="PANTHER" id="PTHR32063:SF0">
    <property type="entry name" value="SWARMING MOTILITY PROTEIN SWRC"/>
    <property type="match status" value="1"/>
</dbReference>
<evidence type="ECO:0000313" key="2">
    <source>
        <dbReference type="EMBL" id="GBF52100.1"/>
    </source>
</evidence>
<dbReference type="SUPFAM" id="SSF82866">
    <property type="entry name" value="Multidrug efflux transporter AcrB transmembrane domain"/>
    <property type="match status" value="1"/>
</dbReference>
<name>A0A2P2E5E6_9LEPT</name>
<feature type="transmembrane region" description="Helical" evidence="1">
    <location>
        <begin position="862"/>
        <end position="879"/>
    </location>
</feature>
<feature type="transmembrane region" description="Helical" evidence="1">
    <location>
        <begin position="407"/>
        <end position="430"/>
    </location>
</feature>
<dbReference type="SUPFAM" id="SSF82714">
    <property type="entry name" value="Multidrug efflux transporter AcrB TolC docking domain, DN and DC subdomains"/>
    <property type="match status" value="2"/>
</dbReference>
<dbReference type="InterPro" id="IPR027463">
    <property type="entry name" value="AcrB_DN_DC_subdom"/>
</dbReference>
<keyword evidence="1" id="KW-1133">Transmembrane helix</keyword>
<evidence type="ECO:0000256" key="1">
    <source>
        <dbReference type="SAM" id="Phobius"/>
    </source>
</evidence>
<feature type="transmembrane region" description="Helical" evidence="1">
    <location>
        <begin position="807"/>
        <end position="827"/>
    </location>
</feature>
<feature type="transmembrane region" description="Helical" evidence="1">
    <location>
        <begin position="313"/>
        <end position="332"/>
    </location>
</feature>
<dbReference type="SUPFAM" id="SSF82693">
    <property type="entry name" value="Multidrug efflux transporter AcrB pore domain, PN1, PN2, PC1 and PC2 subdomains"/>
    <property type="match status" value="2"/>
</dbReference>
<dbReference type="PANTHER" id="PTHR32063">
    <property type="match status" value="1"/>
</dbReference>
<dbReference type="GO" id="GO:0042910">
    <property type="term" value="F:xenobiotic transmembrane transporter activity"/>
    <property type="evidence" value="ECO:0007669"/>
    <property type="project" value="TreeGrafter"/>
</dbReference>
<dbReference type="Gene3D" id="3.30.2090.10">
    <property type="entry name" value="Multidrug efflux transporter AcrB TolC docking domain, DN and DC subdomains"/>
    <property type="match status" value="2"/>
</dbReference>
<feature type="transmembrane region" description="Helical" evidence="1">
    <location>
        <begin position="368"/>
        <end position="386"/>
    </location>
</feature>
<dbReference type="Gene3D" id="1.20.1640.10">
    <property type="entry name" value="Multidrug efflux transporter AcrB transmembrane domain"/>
    <property type="match status" value="2"/>
</dbReference>
<accession>A0A2P2E5E6</accession>
<dbReference type="Pfam" id="PF00873">
    <property type="entry name" value="ACR_tran"/>
    <property type="match status" value="2"/>
</dbReference>
<keyword evidence="1" id="KW-0472">Membrane</keyword>
<feature type="transmembrane region" description="Helical" evidence="1">
    <location>
        <begin position="339"/>
        <end position="362"/>
    </location>
</feature>
<proteinExistence type="predicted"/>
<dbReference type="Proteomes" id="UP000245133">
    <property type="component" value="Unassembled WGS sequence"/>
</dbReference>
<feature type="transmembrane region" description="Helical" evidence="1">
    <location>
        <begin position="910"/>
        <end position="931"/>
    </location>
</feature>